<dbReference type="EMBL" id="JACBZO010000001">
    <property type="protein sequence ID" value="NYI40325.1"/>
    <property type="molecule type" value="Genomic_DNA"/>
</dbReference>
<proteinExistence type="predicted"/>
<sequence length="130" mass="13822">MMPRTVRANAAAKAGRMAVALQFYEAAEMVRELADDAEDVTNAYVTLCVHAGIAAADVRCAAALGEYARGESHVEAVGLLVRVDKTAANHLDALLKLKTVAGYGTTTISADRVRRATRAMEFLVESARAV</sequence>
<accession>A0A7Y9Z8S9</accession>
<dbReference type="AlphaFoldDB" id="A0A7Y9Z8S9"/>
<evidence type="ECO:0008006" key="3">
    <source>
        <dbReference type="Google" id="ProtNLM"/>
    </source>
</evidence>
<name>A0A7Y9Z8S9_9MICO</name>
<keyword evidence="2" id="KW-1185">Reference proteome</keyword>
<protein>
    <recommendedName>
        <fullName evidence="3">HEPN domain-containing protein</fullName>
    </recommendedName>
</protein>
<organism evidence="1 2">
    <name type="scientific">Demequina lutea</name>
    <dbReference type="NCBI Taxonomy" id="431489"/>
    <lineage>
        <taxon>Bacteria</taxon>
        <taxon>Bacillati</taxon>
        <taxon>Actinomycetota</taxon>
        <taxon>Actinomycetes</taxon>
        <taxon>Micrococcales</taxon>
        <taxon>Demequinaceae</taxon>
        <taxon>Demequina</taxon>
    </lineage>
</organism>
<gene>
    <name evidence="1" type="ORF">BKA03_000444</name>
</gene>
<evidence type="ECO:0000313" key="1">
    <source>
        <dbReference type="EMBL" id="NYI40325.1"/>
    </source>
</evidence>
<dbReference type="RefSeq" id="WP_218855976.1">
    <property type="nucleotide sequence ID" value="NZ_JACBZO010000001.1"/>
</dbReference>
<comment type="caution">
    <text evidence="1">The sequence shown here is derived from an EMBL/GenBank/DDBJ whole genome shotgun (WGS) entry which is preliminary data.</text>
</comment>
<dbReference type="Proteomes" id="UP000547973">
    <property type="component" value="Unassembled WGS sequence"/>
</dbReference>
<reference evidence="1 2" key="1">
    <citation type="submission" date="2020-07" db="EMBL/GenBank/DDBJ databases">
        <title>Sequencing the genomes of 1000 actinobacteria strains.</title>
        <authorList>
            <person name="Klenk H.-P."/>
        </authorList>
    </citation>
    <scope>NUCLEOTIDE SEQUENCE [LARGE SCALE GENOMIC DNA]</scope>
    <source>
        <strain evidence="1 2">DSM 19970</strain>
    </source>
</reference>
<evidence type="ECO:0000313" key="2">
    <source>
        <dbReference type="Proteomes" id="UP000547973"/>
    </source>
</evidence>